<dbReference type="EMBL" id="NBWC01000005">
    <property type="protein sequence ID" value="ORL66877.1"/>
    <property type="molecule type" value="Genomic_DNA"/>
</dbReference>
<dbReference type="SMART" id="SM00267">
    <property type="entry name" value="GGDEF"/>
    <property type="match status" value="1"/>
</dbReference>
<dbReference type="InterPro" id="IPR029787">
    <property type="entry name" value="Nucleotide_cyclase"/>
</dbReference>
<dbReference type="Pfam" id="PF00990">
    <property type="entry name" value="GGDEF"/>
    <property type="match status" value="1"/>
</dbReference>
<dbReference type="InterPro" id="IPR001633">
    <property type="entry name" value="EAL_dom"/>
</dbReference>
<dbReference type="CDD" id="cd01948">
    <property type="entry name" value="EAL"/>
    <property type="match status" value="1"/>
</dbReference>
<evidence type="ECO:0000313" key="6">
    <source>
        <dbReference type="EMBL" id="ORL66877.1"/>
    </source>
</evidence>
<evidence type="ECO:0000259" key="4">
    <source>
        <dbReference type="PROSITE" id="PS50883"/>
    </source>
</evidence>
<dbReference type="Gene3D" id="3.30.450.20">
    <property type="entry name" value="PAS domain"/>
    <property type="match status" value="1"/>
</dbReference>
<dbReference type="Gene3D" id="3.20.20.450">
    <property type="entry name" value="EAL domain"/>
    <property type="match status" value="1"/>
</dbReference>
<dbReference type="InterPro" id="IPR052155">
    <property type="entry name" value="Biofilm_reg_signaling"/>
</dbReference>
<evidence type="ECO:0000256" key="3">
    <source>
        <dbReference type="SAM" id="Phobius"/>
    </source>
</evidence>
<dbReference type="InterPro" id="IPR035965">
    <property type="entry name" value="PAS-like_dom_sf"/>
</dbReference>
<dbReference type="InterPro" id="IPR007892">
    <property type="entry name" value="CHASE4"/>
</dbReference>
<protein>
    <recommendedName>
        <fullName evidence="1">cyclic-guanylate-specific phosphodiesterase</fullName>
        <ecNumber evidence="1">3.1.4.52</ecNumber>
    </recommendedName>
</protein>
<dbReference type="PANTHER" id="PTHR44757">
    <property type="entry name" value="DIGUANYLATE CYCLASE DGCP"/>
    <property type="match status" value="1"/>
</dbReference>
<proteinExistence type="predicted"/>
<dbReference type="InterPro" id="IPR000160">
    <property type="entry name" value="GGDEF_dom"/>
</dbReference>
<dbReference type="Gene3D" id="3.30.70.270">
    <property type="match status" value="1"/>
</dbReference>
<feature type="transmembrane region" description="Helical" evidence="3">
    <location>
        <begin position="24"/>
        <end position="45"/>
    </location>
</feature>
<keyword evidence="2" id="KW-0973">c-di-GMP</keyword>
<dbReference type="CDD" id="cd01949">
    <property type="entry name" value="GGDEF"/>
    <property type="match status" value="1"/>
</dbReference>
<dbReference type="PROSITE" id="PS50883">
    <property type="entry name" value="EAL"/>
    <property type="match status" value="1"/>
</dbReference>
<dbReference type="EC" id="3.1.4.52" evidence="1"/>
<dbReference type="SUPFAM" id="SSF55073">
    <property type="entry name" value="Nucleotide cyclase"/>
    <property type="match status" value="1"/>
</dbReference>
<dbReference type="InterPro" id="IPR035919">
    <property type="entry name" value="EAL_sf"/>
</dbReference>
<dbReference type="Pfam" id="PF00563">
    <property type="entry name" value="EAL"/>
    <property type="match status" value="1"/>
</dbReference>
<evidence type="ECO:0000256" key="2">
    <source>
        <dbReference type="ARBA" id="ARBA00022636"/>
    </source>
</evidence>
<dbReference type="Pfam" id="PF05228">
    <property type="entry name" value="CHASE4"/>
    <property type="match status" value="1"/>
</dbReference>
<dbReference type="PROSITE" id="PS50887">
    <property type="entry name" value="GGDEF"/>
    <property type="match status" value="1"/>
</dbReference>
<dbReference type="OrthoDB" id="9812358at2"/>
<keyword evidence="3" id="KW-0472">Membrane</keyword>
<reference evidence="6 7" key="1">
    <citation type="submission" date="2017-04" db="EMBL/GenBank/DDBJ databases">
        <title>Presence of VIM-2 positive Pseudomonas species in chickens and their surrounding environment.</title>
        <authorList>
            <person name="Zhang R."/>
        </authorList>
    </citation>
    <scope>NUCLEOTIDE SEQUENCE [LARGE SCALE GENOMIC DNA]</scope>
    <source>
        <strain evidence="6 7">DZ-C18</strain>
    </source>
</reference>
<dbReference type="NCBIfam" id="TIGR00254">
    <property type="entry name" value="GGDEF"/>
    <property type="match status" value="1"/>
</dbReference>
<dbReference type="SUPFAM" id="SSF55785">
    <property type="entry name" value="PYP-like sensor domain (PAS domain)"/>
    <property type="match status" value="1"/>
</dbReference>
<sequence>MISNLINQSSLSDCPREKLTQKTIIIASGSLLAGLIGFVVTLLLITEKINENAYQQSLFYAEKALNNRKVHISNTIRDYASWGDAYENLHKHFNFDWAFTRRNLGPTLFENFKIDGVFVLDPKLKSVYSLIEGNFSNLTAEDWIDGDLLKLAQIAQAQQKEEGSVVALYEVGGRPAFIFAATITPGNDPSAKATGGPPSIIIFADVLTPQKLIMLGHEFGLNHFRATLNTDEPVEPTSFTLPTDSENVYLLSWDVFQPGKDLRLWILPLFVMISLLIIGLYWLAIRKILNTSRKLDQSQQAVIESEKLFRDIAKASSDWLWEIDEKECFTYLSERFNQVTGHAREAWISRPIHQLLKFNGGTIQSWLTNPEVKKNLRTPLSCSYQSASGKLSLCDLVICGEPDSSQRVRGVARDITSELESLERIQQLQQCDILTGLPNRTHLLEHLALRVEAAEENSIAVLNVWLDGLGRICDSHDRAVGDQVLIDAAQRLKDFLRHDDLLAHNAPDEFIIVLDGGFSLKNYVDSLCGKIVNLLEKPFYTSCHQILLSARIGISTLPASTASKLLRASEIALHYARRQKNSKWCFLTDTMLKEFSQNKELERDLNCAITNHELDIFYQPRVNTQTLQVEGIEALIRWHHPRKGLIGPDVFIPIAEESGVILSLGKWVLHQACTQILKLEDHLYISINLSPKQFYSPDLVELVKDALARSGLPGHRMELEITESCMLDENGETLAILNNLKALGIRLAMDDFGTGYSSLSYLQNYPFDVLKIDRSFIADIHISARKQAIVLAIIQLGHALNITVTAEGVEDQGQYKLLKDLGCDELQGYFFGKPAPIDSLSHLSSKK</sequence>
<dbReference type="InterPro" id="IPR043128">
    <property type="entry name" value="Rev_trsase/Diguanyl_cyclase"/>
</dbReference>
<accession>A0A1X1A4Z4</accession>
<organism evidence="6 7">
    <name type="scientific">Pseudomonas putida</name>
    <name type="common">Arthrobacter siderocapsulatus</name>
    <dbReference type="NCBI Taxonomy" id="303"/>
    <lineage>
        <taxon>Bacteria</taxon>
        <taxon>Pseudomonadati</taxon>
        <taxon>Pseudomonadota</taxon>
        <taxon>Gammaproteobacteria</taxon>
        <taxon>Pseudomonadales</taxon>
        <taxon>Pseudomonadaceae</taxon>
        <taxon>Pseudomonas</taxon>
    </lineage>
</organism>
<evidence type="ECO:0000259" key="5">
    <source>
        <dbReference type="PROSITE" id="PS50887"/>
    </source>
</evidence>
<feature type="domain" description="EAL" evidence="4">
    <location>
        <begin position="598"/>
        <end position="847"/>
    </location>
</feature>
<evidence type="ECO:0000256" key="1">
    <source>
        <dbReference type="ARBA" id="ARBA00012282"/>
    </source>
</evidence>
<evidence type="ECO:0000313" key="7">
    <source>
        <dbReference type="Proteomes" id="UP000193675"/>
    </source>
</evidence>
<comment type="caution">
    <text evidence="6">The sequence shown here is derived from an EMBL/GenBank/DDBJ whole genome shotgun (WGS) entry which is preliminary data.</text>
</comment>
<feature type="domain" description="GGDEF" evidence="5">
    <location>
        <begin position="457"/>
        <end position="589"/>
    </location>
</feature>
<dbReference type="RefSeq" id="WP_084854698.1">
    <property type="nucleotide sequence ID" value="NZ_NBWC01000005.1"/>
</dbReference>
<dbReference type="SUPFAM" id="SSF141868">
    <property type="entry name" value="EAL domain-like"/>
    <property type="match status" value="1"/>
</dbReference>
<dbReference type="FunFam" id="3.20.20.450:FF:000001">
    <property type="entry name" value="Cyclic di-GMP phosphodiesterase yahA"/>
    <property type="match status" value="1"/>
</dbReference>
<dbReference type="SMART" id="SM00052">
    <property type="entry name" value="EAL"/>
    <property type="match status" value="1"/>
</dbReference>
<gene>
    <name evidence="6" type="ORF">B7H17_04315</name>
</gene>
<dbReference type="GO" id="GO:0071111">
    <property type="term" value="F:cyclic-guanylate-specific phosphodiesterase activity"/>
    <property type="evidence" value="ECO:0007669"/>
    <property type="project" value="UniProtKB-EC"/>
</dbReference>
<keyword evidence="3" id="KW-0812">Transmembrane</keyword>
<feature type="transmembrane region" description="Helical" evidence="3">
    <location>
        <begin position="264"/>
        <end position="284"/>
    </location>
</feature>
<keyword evidence="3" id="KW-1133">Transmembrane helix</keyword>
<dbReference type="Proteomes" id="UP000193675">
    <property type="component" value="Unassembled WGS sequence"/>
</dbReference>
<name>A0A1X1A4Z4_PSEPU</name>
<dbReference type="PANTHER" id="PTHR44757:SF10">
    <property type="entry name" value="MEMBRANE PROTEIN"/>
    <property type="match status" value="1"/>
</dbReference>
<dbReference type="AlphaFoldDB" id="A0A1X1A4Z4"/>